<comment type="caution">
    <text evidence="1">The sequence shown here is derived from an EMBL/GenBank/DDBJ whole genome shotgun (WGS) entry which is preliminary data.</text>
</comment>
<reference evidence="1 2" key="1">
    <citation type="journal article" date="2021" name="Elife">
        <title>Chloroplast acquisition without the gene transfer in kleptoplastic sea slugs, Plakobranchus ocellatus.</title>
        <authorList>
            <person name="Maeda T."/>
            <person name="Takahashi S."/>
            <person name="Yoshida T."/>
            <person name="Shimamura S."/>
            <person name="Takaki Y."/>
            <person name="Nagai Y."/>
            <person name="Toyoda A."/>
            <person name="Suzuki Y."/>
            <person name="Arimoto A."/>
            <person name="Ishii H."/>
            <person name="Satoh N."/>
            <person name="Nishiyama T."/>
            <person name="Hasebe M."/>
            <person name="Maruyama T."/>
            <person name="Minagawa J."/>
            <person name="Obokata J."/>
            <person name="Shigenobu S."/>
        </authorList>
    </citation>
    <scope>NUCLEOTIDE SEQUENCE [LARGE SCALE GENOMIC DNA]</scope>
</reference>
<proteinExistence type="predicted"/>
<dbReference type="Proteomes" id="UP000735302">
    <property type="component" value="Unassembled WGS sequence"/>
</dbReference>
<organism evidence="1 2">
    <name type="scientific">Plakobranchus ocellatus</name>
    <dbReference type="NCBI Taxonomy" id="259542"/>
    <lineage>
        <taxon>Eukaryota</taxon>
        <taxon>Metazoa</taxon>
        <taxon>Spiralia</taxon>
        <taxon>Lophotrochozoa</taxon>
        <taxon>Mollusca</taxon>
        <taxon>Gastropoda</taxon>
        <taxon>Heterobranchia</taxon>
        <taxon>Euthyneura</taxon>
        <taxon>Panpulmonata</taxon>
        <taxon>Sacoglossa</taxon>
        <taxon>Placobranchoidea</taxon>
        <taxon>Plakobranchidae</taxon>
        <taxon>Plakobranchus</taxon>
    </lineage>
</organism>
<protein>
    <submittedName>
        <fullName evidence="1">Uncharacterized protein</fullName>
    </submittedName>
</protein>
<sequence>MHVWMCMRLLKDIEISTKRYGAIDFGTRAKSERALLQQTIFSPGHNLHQRGIILPLSGGNKRWEGRGVDKRKGPR</sequence>
<evidence type="ECO:0000313" key="2">
    <source>
        <dbReference type="Proteomes" id="UP000735302"/>
    </source>
</evidence>
<gene>
    <name evidence="1" type="ORF">PoB_001470600</name>
</gene>
<name>A0AAV3YXG7_9GAST</name>
<dbReference type="EMBL" id="BLXT01001848">
    <property type="protein sequence ID" value="GFN88200.1"/>
    <property type="molecule type" value="Genomic_DNA"/>
</dbReference>
<dbReference type="AlphaFoldDB" id="A0AAV3YXG7"/>
<evidence type="ECO:0000313" key="1">
    <source>
        <dbReference type="EMBL" id="GFN88200.1"/>
    </source>
</evidence>
<accession>A0AAV3YXG7</accession>
<keyword evidence="2" id="KW-1185">Reference proteome</keyword>